<evidence type="ECO:0000256" key="5">
    <source>
        <dbReference type="SAM" id="MobiDB-lite"/>
    </source>
</evidence>
<comment type="caution">
    <text evidence="7">The sequence shown here is derived from an EMBL/GenBank/DDBJ whole genome shotgun (WGS) entry which is preliminary data.</text>
</comment>
<dbReference type="InterPro" id="IPR017850">
    <property type="entry name" value="Alkaline_phosphatase_core_sf"/>
</dbReference>
<feature type="region of interest" description="Disordered" evidence="5">
    <location>
        <begin position="1"/>
        <end position="28"/>
    </location>
</feature>
<evidence type="ECO:0000256" key="2">
    <source>
        <dbReference type="ARBA" id="ARBA00022723"/>
    </source>
</evidence>
<gene>
    <name evidence="7" type="ORF">GCM10010196_25070</name>
</gene>
<protein>
    <submittedName>
        <fullName evidence="7">Arylsulfatase</fullName>
    </submittedName>
</protein>
<evidence type="ECO:0000313" key="7">
    <source>
        <dbReference type="EMBL" id="GGR30015.1"/>
    </source>
</evidence>
<dbReference type="InterPro" id="IPR050738">
    <property type="entry name" value="Sulfatase"/>
</dbReference>
<name>A0A918CKZ0_AGRME</name>
<keyword evidence="2" id="KW-0479">Metal-binding</keyword>
<dbReference type="InterPro" id="IPR000917">
    <property type="entry name" value="Sulfatase_N"/>
</dbReference>
<dbReference type="PANTHER" id="PTHR42693">
    <property type="entry name" value="ARYLSULFATASE FAMILY MEMBER"/>
    <property type="match status" value="1"/>
</dbReference>
<accession>A0A918CKZ0</accession>
<keyword evidence="3" id="KW-0378">Hydrolase</keyword>
<dbReference type="PROSITE" id="PS00149">
    <property type="entry name" value="SULFATASE_2"/>
    <property type="match status" value="1"/>
</dbReference>
<feature type="domain" description="Sulfatase N-terminal" evidence="6">
    <location>
        <begin position="33"/>
        <end position="443"/>
    </location>
</feature>
<dbReference type="Gene3D" id="3.30.1120.10">
    <property type="match status" value="1"/>
</dbReference>
<keyword evidence="4" id="KW-0106">Calcium</keyword>
<reference evidence="7" key="2">
    <citation type="submission" date="2020-09" db="EMBL/GenBank/DDBJ databases">
        <authorList>
            <person name="Sun Q."/>
            <person name="Ohkuma M."/>
        </authorList>
    </citation>
    <scope>NUCLEOTIDE SEQUENCE</scope>
    <source>
        <strain evidence="7">JCM 3346</strain>
    </source>
</reference>
<dbReference type="GO" id="GO:0046872">
    <property type="term" value="F:metal ion binding"/>
    <property type="evidence" value="ECO:0007669"/>
    <property type="project" value="UniProtKB-KW"/>
</dbReference>
<dbReference type="GO" id="GO:0004065">
    <property type="term" value="F:arylsulfatase activity"/>
    <property type="evidence" value="ECO:0007669"/>
    <property type="project" value="TreeGrafter"/>
</dbReference>
<reference evidence="7" key="1">
    <citation type="journal article" date="2014" name="Int. J. Syst. Evol. Microbiol.">
        <title>Complete genome sequence of Corynebacterium casei LMG S-19264T (=DSM 44701T), isolated from a smear-ripened cheese.</title>
        <authorList>
            <consortium name="US DOE Joint Genome Institute (JGI-PGF)"/>
            <person name="Walter F."/>
            <person name="Albersmeier A."/>
            <person name="Kalinowski J."/>
            <person name="Ruckert C."/>
        </authorList>
    </citation>
    <scope>NUCLEOTIDE SEQUENCE</scope>
    <source>
        <strain evidence="7">JCM 3346</strain>
    </source>
</reference>
<organism evidence="7 8">
    <name type="scientific">Agromyces mediolanus</name>
    <name type="common">Corynebacterium mediolanum</name>
    <dbReference type="NCBI Taxonomy" id="41986"/>
    <lineage>
        <taxon>Bacteria</taxon>
        <taxon>Bacillati</taxon>
        <taxon>Actinomycetota</taxon>
        <taxon>Actinomycetes</taxon>
        <taxon>Micrococcales</taxon>
        <taxon>Microbacteriaceae</taxon>
        <taxon>Agromyces</taxon>
    </lineage>
</organism>
<keyword evidence="8" id="KW-1185">Reference proteome</keyword>
<dbReference type="CDD" id="cd16025">
    <property type="entry name" value="PAS_like"/>
    <property type="match status" value="1"/>
</dbReference>
<evidence type="ECO:0000256" key="1">
    <source>
        <dbReference type="ARBA" id="ARBA00008779"/>
    </source>
</evidence>
<evidence type="ECO:0000256" key="3">
    <source>
        <dbReference type="ARBA" id="ARBA00022801"/>
    </source>
</evidence>
<dbReference type="Pfam" id="PF00884">
    <property type="entry name" value="Sulfatase"/>
    <property type="match status" value="1"/>
</dbReference>
<evidence type="ECO:0000259" key="6">
    <source>
        <dbReference type="Pfam" id="PF00884"/>
    </source>
</evidence>
<dbReference type="InterPro" id="IPR024607">
    <property type="entry name" value="Sulfatase_CS"/>
</dbReference>
<dbReference type="RefSeq" id="WP_189085686.1">
    <property type="nucleotide sequence ID" value="NZ_BMRJ01000002.1"/>
</dbReference>
<dbReference type="EMBL" id="BMRJ01000002">
    <property type="protein sequence ID" value="GGR30015.1"/>
    <property type="molecule type" value="Genomic_DNA"/>
</dbReference>
<evidence type="ECO:0000313" key="8">
    <source>
        <dbReference type="Proteomes" id="UP000610303"/>
    </source>
</evidence>
<sequence>MSTTHPDFPGRIGTTVAESTPWWPERREGPKRPNVVVVILDDTGWGDLGCYGSEVRTPTIDALADAGLRYTGFHVTPLCSPTRAALLSGRNHHGIGMRFLADTDTGFPNSRGSIRRDVTLLPEVLRGEGYGTYLVGKWHLAPLHEITPAGPYGNWPLARGFDRYYGFLDGCTDQYEPELFEDNHPAPVPEREGYHLSEDLADRAIGYVRDHLAFRPGDPFYLHLAFGATHAPFQAPREFIERYLDTFTVGWDETRRARLARQIEAGLVPEGTPLAERNDGVRPWAELDEDERRVYAALQAAFAGFLEHADAQLGRVVDALREFGELDDTIVLVTSDNGASREGGPGGDVDTNAPYSGIRRPAAELVGELDRVGSLTGGSHYPEGWAMAGNTPFRRYKQFVDLGGVRSPLVVSWPNGPGTPGGVRRQFVHAIDVAPTLYELLGIPAPGELDGRSVAATLADADSPAGRSTQYWETLGHRAIWHEGWRAVTAHVPGTDYAEDEWRLYDTAADFAEATDVASREPERLAELQELWWREARRHDVFPLDDRPLHEVIEARGPIGLYAERRIVLRPGQSHVPFPSAVTGSNRSIDVRARFRADASTASGVLLSSGNAQGGYVLALQDGVLAFAHAALGETVELRASRPLAPGEREAGFRLRSLPDLSGELVLEAAGEELGSIRIPRTGAHLSFWGLDVGCAPVSAFSPLQAVPIDPALLELVAIDVHPAADDAAEYAELILASE</sequence>
<comment type="similarity">
    <text evidence="1">Belongs to the sulfatase family.</text>
</comment>
<dbReference type="Gene3D" id="3.40.720.10">
    <property type="entry name" value="Alkaline Phosphatase, subunit A"/>
    <property type="match status" value="1"/>
</dbReference>
<proteinExistence type="inferred from homology"/>
<dbReference type="Proteomes" id="UP000610303">
    <property type="component" value="Unassembled WGS sequence"/>
</dbReference>
<evidence type="ECO:0000256" key="4">
    <source>
        <dbReference type="ARBA" id="ARBA00022837"/>
    </source>
</evidence>
<dbReference type="AlphaFoldDB" id="A0A918CKZ0"/>
<dbReference type="PANTHER" id="PTHR42693:SF33">
    <property type="entry name" value="ARYLSULFATASE"/>
    <property type="match status" value="1"/>
</dbReference>
<dbReference type="SUPFAM" id="SSF53649">
    <property type="entry name" value="Alkaline phosphatase-like"/>
    <property type="match status" value="1"/>
</dbReference>